<dbReference type="RefSeq" id="WP_043145824.1">
    <property type="nucleotide sequence ID" value="NZ_AP022337.1"/>
</dbReference>
<dbReference type="InterPro" id="IPR036889">
    <property type="entry name" value="mOase_MmoB_DmpM_sf"/>
</dbReference>
<dbReference type="GeneID" id="66502800"/>
<dbReference type="Pfam" id="PF02406">
    <property type="entry name" value="MmoB_DmpM"/>
    <property type="match status" value="1"/>
</dbReference>
<evidence type="ECO:0000313" key="2">
    <source>
        <dbReference type="EMBL" id="KHQ50590.1"/>
    </source>
</evidence>
<gene>
    <name evidence="2" type="ORF">OA50_04810</name>
</gene>
<evidence type="ECO:0000313" key="3">
    <source>
        <dbReference type="Proteomes" id="UP000030960"/>
    </source>
</evidence>
<dbReference type="Gene3D" id="3.90.56.10">
    <property type="entry name" value="Monooxygenase component MmoB/DmpM"/>
    <property type="match status" value="1"/>
</dbReference>
<keyword evidence="3" id="KW-1185">Reference proteome</keyword>
<dbReference type="SUPFAM" id="SSF56029">
    <property type="entry name" value="Monooxygenase (hydroxylase) regulatory protein"/>
    <property type="match status" value="1"/>
</dbReference>
<comment type="similarity">
    <text evidence="1">Belongs to the TmoD/XamoD family.</text>
</comment>
<dbReference type="AlphaFoldDB" id="A0A0B3RH13"/>
<dbReference type="InterPro" id="IPR003454">
    <property type="entry name" value="MOase_MmoB_DmpM"/>
</dbReference>
<reference evidence="2 3" key="1">
    <citation type="submission" date="2014-10" db="EMBL/GenBank/DDBJ databases">
        <title>Genome sequence of Ponticoccus sp. strain UMTAT08 isolated from clonal culture of toxic dinoflagellate Alexandrium tamiyavanichii.</title>
        <authorList>
            <person name="Gan H.Y."/>
            <person name="Muhd D.-D."/>
            <person name="Mohd Noor M.E."/>
            <person name="Yeong Y.S."/>
            <person name="Usup G."/>
        </authorList>
    </citation>
    <scope>NUCLEOTIDE SEQUENCE [LARGE SCALE GENOMIC DNA]</scope>
    <source>
        <strain evidence="2 3">UMTAT08</strain>
    </source>
</reference>
<dbReference type="EMBL" id="JSUQ01000024">
    <property type="protein sequence ID" value="KHQ50590.1"/>
    <property type="molecule type" value="Genomic_DNA"/>
</dbReference>
<dbReference type="PATRIC" id="fig|1515334.3.peg.4836"/>
<comment type="caution">
    <text evidence="2">The sequence shown here is derived from an EMBL/GenBank/DDBJ whole genome shotgun (WGS) entry which is preliminary data.</text>
</comment>
<dbReference type="Proteomes" id="UP000030960">
    <property type="component" value="Unassembled WGS sequence"/>
</dbReference>
<organism evidence="2 3">
    <name type="scientific">Mameliella alba</name>
    <dbReference type="NCBI Taxonomy" id="561184"/>
    <lineage>
        <taxon>Bacteria</taxon>
        <taxon>Pseudomonadati</taxon>
        <taxon>Pseudomonadota</taxon>
        <taxon>Alphaproteobacteria</taxon>
        <taxon>Rhodobacterales</taxon>
        <taxon>Roseobacteraceae</taxon>
        <taxon>Mameliella</taxon>
    </lineage>
</organism>
<dbReference type="OrthoDB" id="2990211at2"/>
<accession>A0A225PR47</accession>
<proteinExistence type="inferred from homology"/>
<accession>A0A225Q7X5</accession>
<dbReference type="GO" id="GO:0004497">
    <property type="term" value="F:monooxygenase activity"/>
    <property type="evidence" value="ECO:0007669"/>
    <property type="project" value="InterPro"/>
</dbReference>
<evidence type="ECO:0000256" key="1">
    <source>
        <dbReference type="ARBA" id="ARBA00006313"/>
    </source>
</evidence>
<protein>
    <submittedName>
        <fullName evidence="2">MmoB/DmpM family protein</fullName>
    </submittedName>
</protein>
<accession>A0A0B3RH13</accession>
<dbReference type="STRING" id="561184.SAMN05216376_11282"/>
<sequence>MSNVARDATKQNIFKSMKDIDLSSREVSHQCGVTMNDSVEARAIAEFMEEHDPNVTITYNPATIRIDGEGKLVFKMSEITEFLGREMTAETFEVNTSTHYGRMVRVDDDTVILFGDMNEVMEYI</sequence>
<name>A0A0B3RH13_9RHOB</name>